<name>A0A1V3L6H2_9PAST</name>
<proteinExistence type="predicted"/>
<feature type="region of interest" description="Disordered" evidence="1">
    <location>
        <begin position="142"/>
        <end position="198"/>
    </location>
</feature>
<dbReference type="RefSeq" id="WP_077553488.1">
    <property type="nucleotide sequence ID" value="NZ_MLAI01000024.1"/>
</dbReference>
<dbReference type="OrthoDB" id="5690743at2"/>
<evidence type="ECO:0000313" key="3">
    <source>
        <dbReference type="EMBL" id="OOF85138.1"/>
    </source>
</evidence>
<evidence type="ECO:0000256" key="1">
    <source>
        <dbReference type="SAM" id="MobiDB-lite"/>
    </source>
</evidence>
<dbReference type="EMBL" id="MLAI01000024">
    <property type="protein sequence ID" value="OOF85138.1"/>
    <property type="molecule type" value="Genomic_DNA"/>
</dbReference>
<protein>
    <recommendedName>
        <fullName evidence="2">Dit-like phage tail protein N-terminal domain-containing protein</fullName>
    </recommendedName>
</protein>
<feature type="compositionally biased region" description="Basic and acidic residues" evidence="1">
    <location>
        <begin position="142"/>
        <end position="152"/>
    </location>
</feature>
<feature type="domain" description="Dit-like phage tail protein N-terminal" evidence="2">
    <location>
        <begin position="23"/>
        <end position="145"/>
    </location>
</feature>
<dbReference type="Proteomes" id="UP000189353">
    <property type="component" value="Unassembled WGS sequence"/>
</dbReference>
<sequence>MSIVNLLFSSFGGKSTTIGALELDALLTESTSLRSQITEYPVEDGTVISDHITLEAETLSLNGVITGAGTLFSPSFGKVELLVAKEALRELHNARELVTVVTGLDVYSDFAIESLDIERNADDGERLNISAELRKIKKVQLRTEEMPPEKANGKTKGKAGQTKAKTGKAQTKPPSNGAEKKVKEPMKSELNGIFKVGS</sequence>
<dbReference type="InterPro" id="IPR048494">
    <property type="entry name" value="Dit-like_N"/>
</dbReference>
<evidence type="ECO:0000259" key="2">
    <source>
        <dbReference type="Pfam" id="PF21821"/>
    </source>
</evidence>
<feature type="compositionally biased region" description="Basic and acidic residues" evidence="1">
    <location>
        <begin position="178"/>
        <end position="187"/>
    </location>
</feature>
<accession>A0A1V3L6H2</accession>
<dbReference type="AlphaFoldDB" id="A0A1V3L6H2"/>
<dbReference type="Pfam" id="PF21821">
    <property type="entry name" value="Dit_like"/>
    <property type="match status" value="1"/>
</dbReference>
<evidence type="ECO:0000313" key="4">
    <source>
        <dbReference type="Proteomes" id="UP000189353"/>
    </source>
</evidence>
<reference evidence="3 4" key="1">
    <citation type="submission" date="2016-10" db="EMBL/GenBank/DDBJ databases">
        <title>Rodentibacter gen. nov. and new species.</title>
        <authorList>
            <person name="Christensen H."/>
        </authorList>
    </citation>
    <scope>NUCLEOTIDE SEQUENCE [LARGE SCALE GENOMIC DNA]</scope>
    <source>
        <strain evidence="3 4">Ppn158</strain>
    </source>
</reference>
<feature type="compositionally biased region" description="Low complexity" evidence="1">
    <location>
        <begin position="158"/>
        <end position="172"/>
    </location>
</feature>
<comment type="caution">
    <text evidence="3">The sequence shown here is derived from an EMBL/GenBank/DDBJ whole genome shotgun (WGS) entry which is preliminary data.</text>
</comment>
<gene>
    <name evidence="3" type="ORF">BKG88_09255</name>
</gene>
<organism evidence="3 4">
    <name type="scientific">Rodentibacter ratti</name>
    <dbReference type="NCBI Taxonomy" id="1906745"/>
    <lineage>
        <taxon>Bacteria</taxon>
        <taxon>Pseudomonadati</taxon>
        <taxon>Pseudomonadota</taxon>
        <taxon>Gammaproteobacteria</taxon>
        <taxon>Pasteurellales</taxon>
        <taxon>Pasteurellaceae</taxon>
        <taxon>Rodentibacter</taxon>
    </lineage>
</organism>